<evidence type="ECO:0000313" key="2">
    <source>
        <dbReference type="Proteomes" id="UP001151518"/>
    </source>
</evidence>
<comment type="caution">
    <text evidence="1">The sequence shown here is derived from an EMBL/GenBank/DDBJ whole genome shotgun (WGS) entry which is preliminary data.</text>
</comment>
<dbReference type="EMBL" id="JANBTW010000111">
    <property type="protein sequence ID" value="KAJ2671018.1"/>
    <property type="molecule type" value="Genomic_DNA"/>
</dbReference>
<evidence type="ECO:0000313" key="1">
    <source>
        <dbReference type="EMBL" id="KAJ2671018.1"/>
    </source>
</evidence>
<accession>A0A9W8G299</accession>
<gene>
    <name evidence="1" type="ORF">GGI25_005633</name>
</gene>
<dbReference type="Proteomes" id="UP001151518">
    <property type="component" value="Unassembled WGS sequence"/>
</dbReference>
<sequence>MTTPRAPRPMLPKLTIPEHNFVPGIESQVWVPNPLTSKLTSVFAAPTIDPPNSAASIYCSQCKRFYANPAVFFNHIYSCN</sequence>
<dbReference type="AlphaFoldDB" id="A0A9W8G299"/>
<organism evidence="1 2">
    <name type="scientific">Coemansia spiralis</name>
    <dbReference type="NCBI Taxonomy" id="417178"/>
    <lineage>
        <taxon>Eukaryota</taxon>
        <taxon>Fungi</taxon>
        <taxon>Fungi incertae sedis</taxon>
        <taxon>Zoopagomycota</taxon>
        <taxon>Kickxellomycotina</taxon>
        <taxon>Kickxellomycetes</taxon>
        <taxon>Kickxellales</taxon>
        <taxon>Kickxellaceae</taxon>
        <taxon>Coemansia</taxon>
    </lineage>
</organism>
<reference evidence="1" key="1">
    <citation type="submission" date="2022-07" db="EMBL/GenBank/DDBJ databases">
        <title>Phylogenomic reconstructions and comparative analyses of Kickxellomycotina fungi.</title>
        <authorList>
            <person name="Reynolds N.K."/>
            <person name="Stajich J.E."/>
            <person name="Barry K."/>
            <person name="Grigoriev I.V."/>
            <person name="Crous P."/>
            <person name="Smith M.E."/>
        </authorList>
    </citation>
    <scope>NUCLEOTIDE SEQUENCE</scope>
    <source>
        <strain evidence="1">NRRL 3115</strain>
    </source>
</reference>
<protein>
    <submittedName>
        <fullName evidence="1">Uncharacterized protein</fullName>
    </submittedName>
</protein>
<proteinExistence type="predicted"/>
<name>A0A9W8G299_9FUNG</name>